<sequence>MRVSPILKFLNENKDHYVADVLPRDSAGTRYDLVYRANGASDAAAEEIVFKTQGFVTSTILPPITGPLRTFNVPETPKQSVEITGLGCRTFDRGVSGLSALLEAMIPYAGGRDKVLQSWNPQKAHFQSYPTISFSNRYFTQPEYTYGQDTVQLHHEVDPLKILTRHANSYGLVHLEDNEVVYFERGEAPKDTDERYRFRKLSPGFIQPGMMVEVQFGACLQKLNNGKFIFLVKLRSICVLNKDVIEDFNSITSSDLSTDIHIQNIKRKVGYDCSSRWSDSASEKCTDMDEEDEVEGEVYPVRQELKRLRLTDWLHQTDRLAKSDVTKGWTG</sequence>
<dbReference type="OrthoDB" id="3267069at2759"/>
<dbReference type="Proteomes" id="UP000292702">
    <property type="component" value="Unassembled WGS sequence"/>
</dbReference>
<dbReference type="STRING" id="92696.A0A4R0QZQ2"/>
<gene>
    <name evidence="1" type="ORF">EIP91_011463</name>
</gene>
<evidence type="ECO:0000313" key="1">
    <source>
        <dbReference type="EMBL" id="TCD59791.1"/>
    </source>
</evidence>
<reference evidence="1 2" key="1">
    <citation type="submission" date="2018-11" db="EMBL/GenBank/DDBJ databases">
        <title>Genome assembly of Steccherinum ochraceum LE-BIN_3174, the white-rot fungus of the Steccherinaceae family (The Residual Polyporoid clade, Polyporales, Basidiomycota).</title>
        <authorList>
            <person name="Fedorova T.V."/>
            <person name="Glazunova O.A."/>
            <person name="Landesman E.O."/>
            <person name="Moiseenko K.V."/>
            <person name="Psurtseva N.V."/>
            <person name="Savinova O.S."/>
            <person name="Shakhova N.V."/>
            <person name="Tyazhelova T.V."/>
            <person name="Vasina D.V."/>
        </authorList>
    </citation>
    <scope>NUCLEOTIDE SEQUENCE [LARGE SCALE GENOMIC DNA]</scope>
    <source>
        <strain evidence="1 2">LE-BIN_3174</strain>
    </source>
</reference>
<accession>A0A4R0QZQ2</accession>
<name>A0A4R0QZQ2_9APHY</name>
<proteinExistence type="predicted"/>
<organism evidence="1 2">
    <name type="scientific">Steccherinum ochraceum</name>
    <dbReference type="NCBI Taxonomy" id="92696"/>
    <lineage>
        <taxon>Eukaryota</taxon>
        <taxon>Fungi</taxon>
        <taxon>Dikarya</taxon>
        <taxon>Basidiomycota</taxon>
        <taxon>Agaricomycotina</taxon>
        <taxon>Agaricomycetes</taxon>
        <taxon>Polyporales</taxon>
        <taxon>Steccherinaceae</taxon>
        <taxon>Steccherinum</taxon>
    </lineage>
</organism>
<dbReference type="EMBL" id="RWJN01000740">
    <property type="protein sequence ID" value="TCD59791.1"/>
    <property type="molecule type" value="Genomic_DNA"/>
</dbReference>
<protein>
    <submittedName>
        <fullName evidence="1">Uncharacterized protein</fullName>
    </submittedName>
</protein>
<evidence type="ECO:0000313" key="2">
    <source>
        <dbReference type="Proteomes" id="UP000292702"/>
    </source>
</evidence>
<comment type="caution">
    <text evidence="1">The sequence shown here is derived from an EMBL/GenBank/DDBJ whole genome shotgun (WGS) entry which is preliminary data.</text>
</comment>
<keyword evidence="2" id="KW-1185">Reference proteome</keyword>
<dbReference type="AlphaFoldDB" id="A0A4R0QZQ2"/>